<sequence>MVTVDENTRIAMEIVAQSFKLSEQTLLFVLQSLTKLLENNENQPQDYILDNNTKVGKQKISDLIKKHAQSGGVIALDENLTKQQLQDYQKELKKLGVDFSVVRNGKEDYSFFFSATQANVIEKALKNIVERKIVVLNKEEVKQAEKDLKEVRQQVTPDQAKKVKEVYDNLSTADQNKPKETNISYDRLSKQEKQLYKKLEELDAVKKGLYSQEVTRVETMFANRYKQQRDAETNKEGKGIEKENTVAKQADIPSQKPLEKVKAIFSALSEKEQALLQQKVNVVAGKESDNDFKKMNQNFLPEQIEKIEKIVSEYVSSAEKNVEEKWNPHVFSDILKKLKNETTKETTEQQTEGNQKQTTLQEKGKENETAKDKKIEFSMNGVKELDNKIKQEQKDIAKEKHKKQSMSR</sequence>
<dbReference type="Proteomes" id="UP000190641">
    <property type="component" value="Unassembled WGS sequence"/>
</dbReference>
<accession>A0A9X6B8G2</accession>
<dbReference type="EMBL" id="MUAU01000045">
    <property type="protein sequence ID" value="OOR74163.1"/>
    <property type="molecule type" value="Genomic_DNA"/>
</dbReference>
<feature type="compositionally biased region" description="Basic residues" evidence="1">
    <location>
        <begin position="399"/>
        <end position="408"/>
    </location>
</feature>
<reference evidence="2 3" key="1">
    <citation type="submission" date="2017-01" db="EMBL/GenBank/DDBJ databases">
        <title>Bacillus cereus isolates.</title>
        <authorList>
            <person name="Beno S.M."/>
        </authorList>
    </citation>
    <scope>NUCLEOTIDE SEQUENCE [LARGE SCALE GENOMIC DNA]</scope>
    <source>
        <strain evidence="2 3">FSL K6-1030</strain>
    </source>
</reference>
<feature type="compositionally biased region" description="Basic and acidic residues" evidence="1">
    <location>
        <begin position="362"/>
        <end position="376"/>
    </location>
</feature>
<dbReference type="RefSeq" id="WP_078186778.1">
    <property type="nucleotide sequence ID" value="NZ_JANHED010000020.1"/>
</dbReference>
<evidence type="ECO:0000313" key="3">
    <source>
        <dbReference type="Proteomes" id="UP000190641"/>
    </source>
</evidence>
<evidence type="ECO:0000256" key="1">
    <source>
        <dbReference type="SAM" id="MobiDB-lite"/>
    </source>
</evidence>
<protein>
    <submittedName>
        <fullName evidence="2">DUF3801 domain-containing protein</fullName>
    </submittedName>
</protein>
<name>A0A9X6B8G2_BACCE</name>
<gene>
    <name evidence="2" type="ORF">BLX06_15280</name>
</gene>
<feature type="compositionally biased region" description="Basic and acidic residues" evidence="1">
    <location>
        <begin position="383"/>
        <end position="398"/>
    </location>
</feature>
<dbReference type="AlphaFoldDB" id="A0A9X6B8G2"/>
<evidence type="ECO:0000313" key="2">
    <source>
        <dbReference type="EMBL" id="OOR74163.1"/>
    </source>
</evidence>
<feature type="region of interest" description="Disordered" evidence="1">
    <location>
        <begin position="342"/>
        <end position="408"/>
    </location>
</feature>
<feature type="compositionally biased region" description="Low complexity" evidence="1">
    <location>
        <begin position="348"/>
        <end position="359"/>
    </location>
</feature>
<comment type="caution">
    <text evidence="2">The sequence shown here is derived from an EMBL/GenBank/DDBJ whole genome shotgun (WGS) entry which is preliminary data.</text>
</comment>
<proteinExistence type="predicted"/>
<organism evidence="2 3">
    <name type="scientific">Bacillus cereus</name>
    <dbReference type="NCBI Taxonomy" id="1396"/>
    <lineage>
        <taxon>Bacteria</taxon>
        <taxon>Bacillati</taxon>
        <taxon>Bacillota</taxon>
        <taxon>Bacilli</taxon>
        <taxon>Bacillales</taxon>
        <taxon>Bacillaceae</taxon>
        <taxon>Bacillus</taxon>
        <taxon>Bacillus cereus group</taxon>
    </lineage>
</organism>